<dbReference type="InterPro" id="IPR048799">
    <property type="entry name" value="P68_RBP_TagC-like_beta-prop"/>
</dbReference>
<accession>A0A9X3PI25</accession>
<evidence type="ECO:0000313" key="4">
    <source>
        <dbReference type="Proteomes" id="UP001145799"/>
    </source>
</evidence>
<reference evidence="3 5" key="2">
    <citation type="submission" date="2023-07" db="EMBL/GenBank/DDBJ databases">
        <title>Sequencing the genomes of 1000 actinobacteria strains.</title>
        <authorList>
            <person name="Klenk H.-P."/>
        </authorList>
    </citation>
    <scope>NUCLEOTIDE SEQUENCE [LARGE SCALE GENOMIC DNA]</scope>
    <source>
        <strain evidence="3 5">DSM 44724</strain>
    </source>
</reference>
<keyword evidence="5" id="KW-1185">Reference proteome</keyword>
<dbReference type="Proteomes" id="UP001183604">
    <property type="component" value="Unassembled WGS sequence"/>
</dbReference>
<evidence type="ECO:0000313" key="2">
    <source>
        <dbReference type="EMBL" id="MDA1384116.1"/>
    </source>
</evidence>
<gene>
    <name evidence="3" type="ORF">J2S69_003174</name>
    <name evidence="2" type="ORF">O2L01_03875</name>
</gene>
<dbReference type="RefSeq" id="WP_270120536.1">
    <property type="nucleotide sequence ID" value="NZ_BAAAOM010000004.1"/>
</dbReference>
<protein>
    <recommendedName>
        <fullName evidence="1">P68 RBP/TagC-like beta-propeller domain-containing protein</fullName>
    </recommendedName>
</protein>
<feature type="domain" description="P68 RBP/TagC-like beta-propeller" evidence="1">
    <location>
        <begin position="66"/>
        <end position="321"/>
    </location>
</feature>
<comment type="caution">
    <text evidence="2">The sequence shown here is derived from an EMBL/GenBank/DDBJ whole genome shotgun (WGS) entry which is preliminary data.</text>
</comment>
<evidence type="ECO:0000313" key="5">
    <source>
        <dbReference type="Proteomes" id="UP001183604"/>
    </source>
</evidence>
<dbReference type="InterPro" id="IPR006311">
    <property type="entry name" value="TAT_signal"/>
</dbReference>
<reference evidence="2" key="1">
    <citation type="submission" date="2022-12" db="EMBL/GenBank/DDBJ databases">
        <title>Gycomyces niveus sp.nov., a novel actinomycete isolated from soil in Shouguang.</title>
        <authorList>
            <person name="Yang X."/>
        </authorList>
    </citation>
    <scope>NUCLEOTIDE SEQUENCE</scope>
    <source>
        <strain evidence="2">DSM 44724</strain>
    </source>
</reference>
<organism evidence="2 4">
    <name type="scientific">Glycomyces lechevalierae</name>
    <dbReference type="NCBI Taxonomy" id="256034"/>
    <lineage>
        <taxon>Bacteria</taxon>
        <taxon>Bacillati</taxon>
        <taxon>Actinomycetota</taxon>
        <taxon>Actinomycetes</taxon>
        <taxon>Glycomycetales</taxon>
        <taxon>Glycomycetaceae</taxon>
        <taxon>Glycomyces</taxon>
    </lineage>
</organism>
<dbReference type="Proteomes" id="UP001145799">
    <property type="component" value="Unassembled WGS sequence"/>
</dbReference>
<sequence>MTDRPAPRLRRRSLLFGGAGAASALALGAGFLWSPLARADTPGGVFDLDKGAQKFLREKALHHTTVLQSFAFDDTNEHLYVLQATGDELAGNLVLTKLDHAGAKLGYMTLKGFGHGVAMGVELEGSTPWIWTETDNNSGSGYGRAVTRFTFANAKTLTYGSSSLPVYRAHAGSTSNTPSIDARNGRIAIRYRSGSTMNYRVFKLADLKNQRFSPLHTFTQTGIDDGEVLQGWCLHGDYVYQLTGTAYTAESGANPPSGKGNTRLSCVDVRTGKLVERRRTEAAYSLDYREPEGIAVQSTSTPRLHMGFASGAEGARRFSLYFKPQ</sequence>
<dbReference type="Pfam" id="PF21311">
    <property type="entry name" value="Phage_RBD_prop"/>
    <property type="match status" value="1"/>
</dbReference>
<evidence type="ECO:0000313" key="3">
    <source>
        <dbReference type="EMBL" id="MDR7339455.1"/>
    </source>
</evidence>
<dbReference type="PROSITE" id="PS51318">
    <property type="entry name" value="TAT"/>
    <property type="match status" value="1"/>
</dbReference>
<proteinExistence type="predicted"/>
<dbReference type="EMBL" id="JAPZVQ010000002">
    <property type="protein sequence ID" value="MDA1384116.1"/>
    <property type="molecule type" value="Genomic_DNA"/>
</dbReference>
<name>A0A9X3PI25_9ACTN</name>
<dbReference type="EMBL" id="JAVDYD010000001">
    <property type="protein sequence ID" value="MDR7339455.1"/>
    <property type="molecule type" value="Genomic_DNA"/>
</dbReference>
<dbReference type="AlphaFoldDB" id="A0A9X3PI25"/>
<evidence type="ECO:0000259" key="1">
    <source>
        <dbReference type="Pfam" id="PF21311"/>
    </source>
</evidence>